<keyword evidence="2" id="KW-1185">Reference proteome</keyword>
<evidence type="ECO:0000313" key="2">
    <source>
        <dbReference type="Proteomes" id="UP000028995"/>
    </source>
</evidence>
<protein>
    <submittedName>
        <fullName evidence="1">Uncharacterized protein</fullName>
    </submittedName>
</protein>
<dbReference type="RefSeq" id="WP_034256252.1">
    <property type="nucleotide sequence ID" value="NZ_JGYU01000005.1"/>
</dbReference>
<evidence type="ECO:0000313" key="1">
    <source>
        <dbReference type="EMBL" id="KFI57455.1"/>
    </source>
</evidence>
<dbReference type="STRING" id="35760.BCHO_0874"/>
<comment type="caution">
    <text evidence="1">The sequence shown here is derived from an EMBL/GenBank/DDBJ whole genome shotgun (WGS) entry which is preliminary data.</text>
</comment>
<proteinExistence type="predicted"/>
<dbReference type="EMBL" id="JGYU01000005">
    <property type="protein sequence ID" value="KFI57455.1"/>
    <property type="molecule type" value="Genomic_DNA"/>
</dbReference>
<dbReference type="Proteomes" id="UP000028995">
    <property type="component" value="Unassembled WGS sequence"/>
</dbReference>
<reference evidence="1 2" key="1">
    <citation type="submission" date="2014-03" db="EMBL/GenBank/DDBJ databases">
        <title>Genomics of Bifidobacteria.</title>
        <authorList>
            <person name="Ventura M."/>
            <person name="Milani C."/>
            <person name="Lugli G.A."/>
        </authorList>
    </citation>
    <scope>NUCLEOTIDE SEQUENCE [LARGE SCALE GENOMIC DNA]</scope>
    <source>
        <strain evidence="1 2">LMG 10510</strain>
    </source>
</reference>
<dbReference type="OrthoDB" id="9923270at2"/>
<gene>
    <name evidence="1" type="ORF">BCHO_0874</name>
</gene>
<accession>A0A087AFA5</accession>
<sequence>MPRADVTIPNIQMTRKQRCTAIANYRKRNKWASDYEPDTLLDANPGMSVQEAFEQLKAETEREQAIKEEHDRRNARRVATHLYGTRYSSLDEMERIQLRVLLENAGRRDVADALIDNISCSAQSMINHLDNGEQGRDPETDWLTILPIRVKPDTDTGHVGQFLADLRSHRRKWRMWGRYPTPSGADREAQMLRQQAGPGFDVHTVTYRADGTTGVFARRP</sequence>
<dbReference type="AlphaFoldDB" id="A0A087AFA5"/>
<organism evidence="1 2">
    <name type="scientific">Bifidobacterium choerinum</name>
    <dbReference type="NCBI Taxonomy" id="35760"/>
    <lineage>
        <taxon>Bacteria</taxon>
        <taxon>Bacillati</taxon>
        <taxon>Actinomycetota</taxon>
        <taxon>Actinomycetes</taxon>
        <taxon>Bifidobacteriales</taxon>
        <taxon>Bifidobacteriaceae</taxon>
        <taxon>Bifidobacterium</taxon>
    </lineage>
</organism>
<name>A0A087AFA5_9BIFI</name>